<name>A0ABD1GRC2_SALDI</name>
<dbReference type="Proteomes" id="UP001567538">
    <property type="component" value="Unassembled WGS sequence"/>
</dbReference>
<organism evidence="1 2">
    <name type="scientific">Salvia divinorum</name>
    <name type="common">Maria pastora</name>
    <name type="synonym">Diviner's sage</name>
    <dbReference type="NCBI Taxonomy" id="28513"/>
    <lineage>
        <taxon>Eukaryota</taxon>
        <taxon>Viridiplantae</taxon>
        <taxon>Streptophyta</taxon>
        <taxon>Embryophyta</taxon>
        <taxon>Tracheophyta</taxon>
        <taxon>Spermatophyta</taxon>
        <taxon>Magnoliopsida</taxon>
        <taxon>eudicotyledons</taxon>
        <taxon>Gunneridae</taxon>
        <taxon>Pentapetalae</taxon>
        <taxon>asterids</taxon>
        <taxon>lamiids</taxon>
        <taxon>Lamiales</taxon>
        <taxon>Lamiaceae</taxon>
        <taxon>Nepetoideae</taxon>
        <taxon>Mentheae</taxon>
        <taxon>Salviinae</taxon>
        <taxon>Salvia</taxon>
        <taxon>Salvia subgen. Calosphace</taxon>
    </lineage>
</organism>
<dbReference type="PANTHER" id="PTHR31696">
    <property type="entry name" value="PROTEIN MIZU-KUSSEI 1"/>
    <property type="match status" value="1"/>
</dbReference>
<comment type="caution">
    <text evidence="1">The sequence shown here is derived from an EMBL/GenBank/DDBJ whole genome shotgun (WGS) entry which is preliminary data.</text>
</comment>
<accession>A0ABD1GRC2</accession>
<dbReference type="PANTHER" id="PTHR31696:SF3">
    <property type="entry name" value="OS09G0463600 PROTEIN"/>
    <property type="match status" value="1"/>
</dbReference>
<evidence type="ECO:0000313" key="2">
    <source>
        <dbReference type="Proteomes" id="UP001567538"/>
    </source>
</evidence>
<dbReference type="Pfam" id="PF04759">
    <property type="entry name" value="DUF617"/>
    <property type="match status" value="1"/>
</dbReference>
<protein>
    <submittedName>
        <fullName evidence="1">Protein MIZU-KUSSEI 1-like</fullName>
    </submittedName>
</protein>
<reference evidence="1 2" key="1">
    <citation type="submission" date="2024-06" db="EMBL/GenBank/DDBJ databases">
        <title>A chromosome level genome sequence of Diviner's sage (Salvia divinorum).</title>
        <authorList>
            <person name="Ford S.A."/>
            <person name="Ro D.-K."/>
            <person name="Ness R.W."/>
            <person name="Phillips M.A."/>
        </authorList>
    </citation>
    <scope>NUCLEOTIDE SEQUENCE [LARGE SCALE GENOMIC DNA]</scope>
    <source>
        <strain evidence="1">SAF-2024a</strain>
        <tissue evidence="1">Leaf</tissue>
    </source>
</reference>
<proteinExistence type="predicted"/>
<gene>
    <name evidence="1" type="ORF">AAHA92_23249</name>
</gene>
<dbReference type="InterPro" id="IPR006460">
    <property type="entry name" value="MIZ1-like_pln"/>
</dbReference>
<keyword evidence="2" id="KW-1185">Reference proteome</keyword>
<dbReference type="AlphaFoldDB" id="A0ABD1GRC2"/>
<dbReference type="EMBL" id="JBEAFC010000008">
    <property type="protein sequence ID" value="KAL1546687.1"/>
    <property type="molecule type" value="Genomic_DNA"/>
</dbReference>
<dbReference type="NCBIfam" id="TIGR01570">
    <property type="entry name" value="A_thal_3588"/>
    <property type="match status" value="1"/>
</dbReference>
<evidence type="ECO:0000313" key="1">
    <source>
        <dbReference type="EMBL" id="KAL1546687.1"/>
    </source>
</evidence>
<sequence>MPSTHSKHMESPTLFSLLRHTTTPKKSSKSNCGGGGSKGKGGGGLLRMFKLLPMLTTGCKMAALLGSLHRKPLLTDRATTVTLFGYRKARLCLAIQEDPHRPPVFVVELPMLTTALHREMASDMLRIALETETRSHKKRLLEEYVWAVYCNGRKVGYSIRRKDMSEDEAHVMQLLRGVSMGAGVLPSLSDKEYAADGELTYIRARFERVVGSKDSESFYMINPEGASSPQELSIFFLRLR</sequence>